<dbReference type="InterPro" id="IPR026185">
    <property type="entry name" value="EPSTI1"/>
</dbReference>
<name>A0A3B4BTW4_PYGNA</name>
<dbReference type="GeneTree" id="ENSGT00390000013820"/>
<sequence length="200" mass="22227">MPNTRVLKPKPAETKPKARTDELGSRRSKRASSCPRCYQDNARDPVAVETRGRAPKATPKPRAAAPGELKGTENTRAAATSCELKTTKARTAACGASQSQPPRAQPRRHPEIQSHKAFTVFAPNPKKRQDIQRKAEAELAALEDLRLSRTMNYVSISPSAVGGCLTLEEVRMKQQQEMQMKRRQKQMKKYALETSPMVFG</sequence>
<dbReference type="PANTHER" id="PTHR22529">
    <property type="entry name" value="EPITHELIAL-STROMAL INTERACTION PROTEIN 1"/>
    <property type="match status" value="1"/>
</dbReference>
<feature type="region of interest" description="Disordered" evidence="1">
    <location>
        <begin position="180"/>
        <end position="200"/>
    </location>
</feature>
<dbReference type="GeneID" id="108440405"/>
<evidence type="ECO:0000256" key="1">
    <source>
        <dbReference type="SAM" id="MobiDB-lite"/>
    </source>
</evidence>
<reference evidence="2" key="2">
    <citation type="submission" date="2025-08" db="UniProtKB">
        <authorList>
            <consortium name="Ensembl"/>
        </authorList>
    </citation>
    <scope>IDENTIFICATION</scope>
</reference>
<dbReference type="OMA" id="CTHETEY"/>
<dbReference type="AlphaFoldDB" id="A0A3B4BTW4"/>
<evidence type="ECO:0000313" key="2">
    <source>
        <dbReference type="Ensembl" id="ENSPNAP00000001969.1"/>
    </source>
</evidence>
<dbReference type="OrthoDB" id="10053624at2759"/>
<proteinExistence type="predicted"/>
<dbReference type="Ensembl" id="ENSPNAT00000011245.2">
    <property type="protein sequence ID" value="ENSPNAP00000001969.1"/>
    <property type="gene ID" value="ENSPNAG00000001036.2"/>
</dbReference>
<protein>
    <submittedName>
        <fullName evidence="2">Uncharacterized protein</fullName>
    </submittedName>
</protein>
<dbReference type="RefSeq" id="XP_017574747.1">
    <property type="nucleotide sequence ID" value="XM_017719258.2"/>
</dbReference>
<feature type="compositionally biased region" description="Low complexity" evidence="1">
    <location>
        <begin position="55"/>
        <end position="66"/>
    </location>
</feature>
<organism evidence="2 3">
    <name type="scientific">Pygocentrus nattereri</name>
    <name type="common">Red-bellied piranha</name>
    <dbReference type="NCBI Taxonomy" id="42514"/>
    <lineage>
        <taxon>Eukaryota</taxon>
        <taxon>Metazoa</taxon>
        <taxon>Chordata</taxon>
        <taxon>Craniata</taxon>
        <taxon>Vertebrata</taxon>
        <taxon>Euteleostomi</taxon>
        <taxon>Actinopterygii</taxon>
        <taxon>Neopterygii</taxon>
        <taxon>Teleostei</taxon>
        <taxon>Ostariophysi</taxon>
        <taxon>Characiformes</taxon>
        <taxon>Characoidei</taxon>
        <taxon>Pygocentrus</taxon>
    </lineage>
</organism>
<evidence type="ECO:0000313" key="3">
    <source>
        <dbReference type="Proteomes" id="UP001501920"/>
    </source>
</evidence>
<feature type="compositionally biased region" description="Basic and acidic residues" evidence="1">
    <location>
        <begin position="10"/>
        <end position="25"/>
    </location>
</feature>
<dbReference type="Proteomes" id="UP001501920">
    <property type="component" value="Chromosome 24"/>
</dbReference>
<dbReference type="PANTHER" id="PTHR22529:SF2">
    <property type="match status" value="1"/>
</dbReference>
<feature type="region of interest" description="Disordered" evidence="1">
    <location>
        <begin position="1"/>
        <end position="110"/>
    </location>
</feature>
<reference evidence="2" key="3">
    <citation type="submission" date="2025-09" db="UniProtKB">
        <authorList>
            <consortium name="Ensembl"/>
        </authorList>
    </citation>
    <scope>IDENTIFICATION</scope>
</reference>
<reference evidence="2 3" key="1">
    <citation type="submission" date="2020-10" db="EMBL/GenBank/DDBJ databases">
        <title>Pygocentrus nattereri (red-bellied piranha) genome, fPygNat1, primary haplotype.</title>
        <authorList>
            <person name="Myers G."/>
            <person name="Meyer A."/>
            <person name="Karagic N."/>
            <person name="Pippel M."/>
            <person name="Winkler S."/>
            <person name="Tracey A."/>
            <person name="Wood J."/>
            <person name="Formenti G."/>
            <person name="Howe K."/>
            <person name="Fedrigo O."/>
            <person name="Jarvis E.D."/>
        </authorList>
    </citation>
    <scope>NUCLEOTIDE SEQUENCE [LARGE SCALE GENOMIC DNA]</scope>
</reference>
<keyword evidence="3" id="KW-1185">Reference proteome</keyword>
<accession>A0A3B4BTW4</accession>